<evidence type="ECO:0000256" key="1">
    <source>
        <dbReference type="ARBA" id="ARBA00010638"/>
    </source>
</evidence>
<dbReference type="GO" id="GO:0009396">
    <property type="term" value="P:folic acid-containing compound biosynthetic process"/>
    <property type="evidence" value="ECO:0007669"/>
    <property type="project" value="TreeGrafter"/>
</dbReference>
<feature type="binding site" evidence="4">
    <location>
        <begin position="8"/>
        <end position="12"/>
    </location>
    <ligand>
        <name>ATP</name>
        <dbReference type="ChEBI" id="CHEBI:30616"/>
    </ligand>
</feature>
<dbReference type="RefSeq" id="WP_100266400.1">
    <property type="nucleotide sequence ID" value="NZ_CP018800.1"/>
</dbReference>
<dbReference type="SUPFAM" id="SSF100950">
    <property type="entry name" value="NagB/RpiA/CoA transferase-like"/>
    <property type="match status" value="1"/>
</dbReference>
<dbReference type="PANTHER" id="PTHR23407">
    <property type="entry name" value="ATPASE INHIBITOR/5-FORMYLTETRAHYDROFOLATE CYCLO-LIGASE"/>
    <property type="match status" value="1"/>
</dbReference>
<name>A0A2K8L118_9PROT</name>
<dbReference type="PIRSF" id="PIRSF006806">
    <property type="entry name" value="FTHF_cligase"/>
    <property type="match status" value="1"/>
</dbReference>
<dbReference type="GO" id="GO:0035999">
    <property type="term" value="P:tetrahydrofolate interconversion"/>
    <property type="evidence" value="ECO:0007669"/>
    <property type="project" value="TreeGrafter"/>
</dbReference>
<keyword evidence="7" id="KW-1185">Reference proteome</keyword>
<accession>A0A2K8L118</accession>
<dbReference type="Gene3D" id="3.40.50.10420">
    <property type="entry name" value="NagB/RpiA/CoA transferase-like"/>
    <property type="match status" value="1"/>
</dbReference>
<comment type="cofactor">
    <cofactor evidence="5">
        <name>Mg(2+)</name>
        <dbReference type="ChEBI" id="CHEBI:18420"/>
    </cofactor>
</comment>
<protein>
    <recommendedName>
        <fullName evidence="5">5-formyltetrahydrofolate cyclo-ligase</fullName>
        <ecNumber evidence="5">6.3.3.2</ecNumber>
    </recommendedName>
</protein>
<gene>
    <name evidence="6" type="ORF">Ga0123462_0098</name>
</gene>
<dbReference type="OrthoDB" id="9801938at2"/>
<dbReference type="InterPro" id="IPR037171">
    <property type="entry name" value="NagB/RpiA_transferase-like"/>
</dbReference>
<keyword evidence="3 4" id="KW-0067">ATP-binding</keyword>
<dbReference type="GO" id="GO:0030272">
    <property type="term" value="F:5-formyltetrahydrofolate cyclo-ligase activity"/>
    <property type="evidence" value="ECO:0007669"/>
    <property type="project" value="UniProtKB-EC"/>
</dbReference>
<evidence type="ECO:0000256" key="5">
    <source>
        <dbReference type="RuleBase" id="RU361279"/>
    </source>
</evidence>
<comment type="catalytic activity">
    <reaction evidence="5">
        <text>(6S)-5-formyl-5,6,7,8-tetrahydrofolate + ATP = (6R)-5,10-methenyltetrahydrofolate + ADP + phosphate</text>
        <dbReference type="Rhea" id="RHEA:10488"/>
        <dbReference type="ChEBI" id="CHEBI:30616"/>
        <dbReference type="ChEBI" id="CHEBI:43474"/>
        <dbReference type="ChEBI" id="CHEBI:57455"/>
        <dbReference type="ChEBI" id="CHEBI:57457"/>
        <dbReference type="ChEBI" id="CHEBI:456216"/>
        <dbReference type="EC" id="6.3.3.2"/>
    </reaction>
</comment>
<dbReference type="Pfam" id="PF01812">
    <property type="entry name" value="5-FTHF_cyc-lig"/>
    <property type="match status" value="1"/>
</dbReference>
<dbReference type="InterPro" id="IPR024185">
    <property type="entry name" value="FTHF_cligase-like_sf"/>
</dbReference>
<dbReference type="GO" id="GO:0005524">
    <property type="term" value="F:ATP binding"/>
    <property type="evidence" value="ECO:0007669"/>
    <property type="project" value="UniProtKB-KW"/>
</dbReference>
<keyword evidence="2 4" id="KW-0547">Nucleotide-binding</keyword>
<evidence type="ECO:0000256" key="2">
    <source>
        <dbReference type="ARBA" id="ARBA00022741"/>
    </source>
</evidence>
<dbReference type="NCBIfam" id="TIGR02727">
    <property type="entry name" value="MTHFS_bact"/>
    <property type="match status" value="1"/>
</dbReference>
<evidence type="ECO:0000313" key="6">
    <source>
        <dbReference type="EMBL" id="ATX80977.1"/>
    </source>
</evidence>
<keyword evidence="5" id="KW-0460">Magnesium</keyword>
<keyword evidence="6" id="KW-0436">Ligase</keyword>
<proteinExistence type="inferred from homology"/>
<dbReference type="AlphaFoldDB" id="A0A2K8L118"/>
<evidence type="ECO:0000313" key="7">
    <source>
        <dbReference type="Proteomes" id="UP000231637"/>
    </source>
</evidence>
<dbReference type="InterPro" id="IPR002698">
    <property type="entry name" value="FTHF_cligase"/>
</dbReference>
<evidence type="ECO:0000256" key="4">
    <source>
        <dbReference type="PIRSR" id="PIRSR006806-1"/>
    </source>
</evidence>
<reference evidence="6 7" key="1">
    <citation type="submission" date="2016-12" db="EMBL/GenBank/DDBJ databases">
        <title>Isolation and genomic insights into novel planktonic Zetaproteobacteria from stratified waters of the Chesapeake Bay.</title>
        <authorList>
            <person name="McAllister S.M."/>
            <person name="Kato S."/>
            <person name="Chan C.S."/>
            <person name="Chiu B.K."/>
            <person name="Field E.K."/>
        </authorList>
    </citation>
    <scope>NUCLEOTIDE SEQUENCE [LARGE SCALE GENOMIC DNA]</scope>
    <source>
        <strain evidence="6 7">CP-8</strain>
    </source>
</reference>
<evidence type="ECO:0000256" key="3">
    <source>
        <dbReference type="ARBA" id="ARBA00022840"/>
    </source>
</evidence>
<dbReference type="KEGG" id="mfn:Ga0123462_0098"/>
<feature type="binding site" evidence="4">
    <location>
        <position position="61"/>
    </location>
    <ligand>
        <name>substrate</name>
    </ligand>
</feature>
<sequence length="194" mass="21863">MTSAPQSKDLIRSSALAARRNLSTEERELFSARIRQRLIDHLAAQNTATEVLLAYRAMPSEVDADPLFYLPGFRTFAPVTHHHEHMEWHESTPETRWSHGVFGILEPEAGEIWMGGEGITTLLCPLTAFDRSGNRLGMGKGCFDFWLASHRKHIYQVIGLAFACQEVAGIPEESHDIPMDFVITEQEVIKCQKS</sequence>
<dbReference type="EC" id="6.3.3.2" evidence="5"/>
<dbReference type="Proteomes" id="UP000231637">
    <property type="component" value="Chromosome"/>
</dbReference>
<organism evidence="6 7">
    <name type="scientific">Mariprofundus ferrinatatus</name>
    <dbReference type="NCBI Taxonomy" id="1921087"/>
    <lineage>
        <taxon>Bacteria</taxon>
        <taxon>Pseudomonadati</taxon>
        <taxon>Pseudomonadota</taxon>
        <taxon>Candidatius Mariprofundia</taxon>
        <taxon>Mariprofundales</taxon>
        <taxon>Mariprofundaceae</taxon>
        <taxon>Mariprofundus</taxon>
    </lineage>
</organism>
<keyword evidence="5" id="KW-0479">Metal-binding</keyword>
<dbReference type="EMBL" id="CP018800">
    <property type="protein sequence ID" value="ATX80977.1"/>
    <property type="molecule type" value="Genomic_DNA"/>
</dbReference>
<dbReference type="PANTHER" id="PTHR23407:SF1">
    <property type="entry name" value="5-FORMYLTETRAHYDROFOLATE CYCLO-LIGASE"/>
    <property type="match status" value="1"/>
</dbReference>
<comment type="similarity">
    <text evidence="1 5">Belongs to the 5-formyltetrahydrofolate cyclo-ligase family.</text>
</comment>
<dbReference type="GO" id="GO:0046872">
    <property type="term" value="F:metal ion binding"/>
    <property type="evidence" value="ECO:0007669"/>
    <property type="project" value="UniProtKB-KW"/>
</dbReference>